<dbReference type="OrthoDB" id="3639251at2759"/>
<evidence type="ECO:0000256" key="4">
    <source>
        <dbReference type="ARBA" id="ARBA00022989"/>
    </source>
</evidence>
<comment type="similarity">
    <text evidence="6">Belongs to the major facilitator superfamily. Allantoate permease family.</text>
</comment>
<dbReference type="GO" id="GO:0016020">
    <property type="term" value="C:membrane"/>
    <property type="evidence" value="ECO:0007669"/>
    <property type="project" value="UniProtKB-SubCell"/>
</dbReference>
<keyword evidence="4 7" id="KW-1133">Transmembrane helix</keyword>
<feature type="transmembrane region" description="Helical" evidence="7">
    <location>
        <begin position="489"/>
        <end position="509"/>
    </location>
</feature>
<feature type="transmembrane region" description="Helical" evidence="7">
    <location>
        <begin position="144"/>
        <end position="163"/>
    </location>
</feature>
<dbReference type="InterPro" id="IPR011701">
    <property type="entry name" value="MFS"/>
</dbReference>
<comment type="subcellular location">
    <subcellularLocation>
        <location evidence="1">Membrane</location>
        <topology evidence="1">Multi-pass membrane protein</topology>
    </subcellularLocation>
</comment>
<evidence type="ECO:0000256" key="1">
    <source>
        <dbReference type="ARBA" id="ARBA00004141"/>
    </source>
</evidence>
<keyword evidence="5 7" id="KW-0472">Membrane</keyword>
<keyword evidence="2" id="KW-0813">Transport</keyword>
<feature type="transmembrane region" description="Helical" evidence="7">
    <location>
        <begin position="455"/>
        <end position="477"/>
    </location>
</feature>
<feature type="transmembrane region" description="Helical" evidence="7">
    <location>
        <begin position="326"/>
        <end position="344"/>
    </location>
</feature>
<evidence type="ECO:0000313" key="8">
    <source>
        <dbReference type="EMBL" id="SCU91210.1"/>
    </source>
</evidence>
<dbReference type="InterPro" id="IPR036259">
    <property type="entry name" value="MFS_trans_sf"/>
</dbReference>
<feature type="transmembrane region" description="Helical" evidence="7">
    <location>
        <begin position="172"/>
        <end position="197"/>
    </location>
</feature>
<sequence>MTSLHKASTKVETRILEAQATESENADDYWRERVPADIELTAEDYEFLKIKVVHQPWYKYFSPTDTPDERKLIVKLDLLILIYLFLSSFVKTLDSSAVPYAYVSGMKEDLKMFGNQLTYQGSCYMAGFIVGQIPLTMLATKLPIHIYLPAMDVVWAMFTLFIFKIKSYQQLYALRFCTGLFGSFFFPTVQFIIGSWYKKTEIALRSALYFTASQAGSMATGYIQAAAYRNLSGKAWLEGWQWLYVLAFIITVPVSLYGYFTLPGLPESLRPRRTNHSRLVRLFTGFSFLNEKERKLARLRMIREGRPTGQKFQVSVLLRCVKGYRFWVLVVFAIFFSQADGISSNSGLTLWLDAENYSSYQVNVITTVIPAVTIVFSLLNAIIVDSWKNVSWSYPAIIAYVAILNMIAGIILVVWNVSKGGILFAFFLSGTADSIAAVLYSWANLICSDNALERALTLSSMNTLGNTFAVWVPLFVWKTVDAPRYVKGYAYNIALDAMMLLMLPSLVWLHRSQKHAWASPRFELKTLQESVKAVE</sequence>
<reference evidence="8 9" key="1">
    <citation type="submission" date="2016-03" db="EMBL/GenBank/DDBJ databases">
        <authorList>
            <person name="Devillers H."/>
        </authorList>
    </citation>
    <scope>NUCLEOTIDE SEQUENCE [LARGE SCALE GENOMIC DNA]</scope>
    <source>
        <strain evidence="8">CBS 11717</strain>
    </source>
</reference>
<dbReference type="Proteomes" id="UP000191024">
    <property type="component" value="Chromosome E"/>
</dbReference>
<accession>A0A1G4JKW3</accession>
<dbReference type="GO" id="GO:0022857">
    <property type="term" value="F:transmembrane transporter activity"/>
    <property type="evidence" value="ECO:0007669"/>
    <property type="project" value="InterPro"/>
</dbReference>
<feature type="transmembrane region" description="Helical" evidence="7">
    <location>
        <begin position="421"/>
        <end position="443"/>
    </location>
</feature>
<name>A0A1G4JKW3_9SACH</name>
<evidence type="ECO:0000256" key="3">
    <source>
        <dbReference type="ARBA" id="ARBA00022692"/>
    </source>
</evidence>
<gene>
    <name evidence="8" type="ORF">LAMI_0E05094G</name>
</gene>
<dbReference type="PANTHER" id="PTHR43791">
    <property type="entry name" value="PERMEASE-RELATED"/>
    <property type="match status" value="1"/>
</dbReference>
<feature type="transmembrane region" description="Helical" evidence="7">
    <location>
        <begin position="396"/>
        <end position="415"/>
    </location>
</feature>
<dbReference type="AlphaFoldDB" id="A0A1G4JKW3"/>
<proteinExistence type="inferred from homology"/>
<evidence type="ECO:0000256" key="2">
    <source>
        <dbReference type="ARBA" id="ARBA00022448"/>
    </source>
</evidence>
<protein>
    <submittedName>
        <fullName evidence="8">LAMI_0E05094g1_1</fullName>
    </submittedName>
</protein>
<evidence type="ECO:0000256" key="7">
    <source>
        <dbReference type="SAM" id="Phobius"/>
    </source>
</evidence>
<dbReference type="EMBL" id="LT598465">
    <property type="protein sequence ID" value="SCU91210.1"/>
    <property type="molecule type" value="Genomic_DNA"/>
</dbReference>
<dbReference type="PANTHER" id="PTHR43791:SF15">
    <property type="entry name" value="TRANSPORTER SEO1-RELATED"/>
    <property type="match status" value="1"/>
</dbReference>
<organism evidence="8 9">
    <name type="scientific">Lachancea mirantina</name>
    <dbReference type="NCBI Taxonomy" id="1230905"/>
    <lineage>
        <taxon>Eukaryota</taxon>
        <taxon>Fungi</taxon>
        <taxon>Dikarya</taxon>
        <taxon>Ascomycota</taxon>
        <taxon>Saccharomycotina</taxon>
        <taxon>Saccharomycetes</taxon>
        <taxon>Saccharomycetales</taxon>
        <taxon>Saccharomycetaceae</taxon>
        <taxon>Lachancea</taxon>
    </lineage>
</organism>
<evidence type="ECO:0000256" key="6">
    <source>
        <dbReference type="ARBA" id="ARBA00037968"/>
    </source>
</evidence>
<keyword evidence="9" id="KW-1185">Reference proteome</keyword>
<evidence type="ECO:0000313" key="9">
    <source>
        <dbReference type="Proteomes" id="UP000191024"/>
    </source>
</evidence>
<dbReference type="Gene3D" id="1.20.1250.20">
    <property type="entry name" value="MFS general substrate transporter like domains"/>
    <property type="match status" value="2"/>
</dbReference>
<dbReference type="Pfam" id="PF07690">
    <property type="entry name" value="MFS_1"/>
    <property type="match status" value="1"/>
</dbReference>
<keyword evidence="3 7" id="KW-0812">Transmembrane</keyword>
<evidence type="ECO:0000256" key="5">
    <source>
        <dbReference type="ARBA" id="ARBA00023136"/>
    </source>
</evidence>
<feature type="transmembrane region" description="Helical" evidence="7">
    <location>
        <begin position="364"/>
        <end position="384"/>
    </location>
</feature>
<dbReference type="FunFam" id="1.20.1250.20:FF:000065">
    <property type="entry name" value="Putative MFS pantothenate transporter"/>
    <property type="match status" value="1"/>
</dbReference>
<feature type="transmembrane region" description="Helical" evidence="7">
    <location>
        <begin position="242"/>
        <end position="262"/>
    </location>
</feature>
<dbReference type="SUPFAM" id="SSF103473">
    <property type="entry name" value="MFS general substrate transporter"/>
    <property type="match status" value="1"/>
</dbReference>